<evidence type="ECO:0000313" key="1">
    <source>
        <dbReference type="EMBL" id="KIO32865.1"/>
    </source>
</evidence>
<sequence>MYGTPRLNSTTIYNTTIDEKARPTLPDRLYPFVRSMPTSAPPPRSLTFFSEYHHPRSDHPSFIRQLVQSANATNCTKLGVLF</sequence>
<accession>A0A0C3QK89</accession>
<proteinExistence type="predicted"/>
<dbReference type="HOGENOM" id="CLU_2559962_0_0_1"/>
<reference evidence="1 2" key="1">
    <citation type="submission" date="2014-04" db="EMBL/GenBank/DDBJ databases">
        <authorList>
            <consortium name="DOE Joint Genome Institute"/>
            <person name="Kuo A."/>
            <person name="Girlanda M."/>
            <person name="Perotto S."/>
            <person name="Kohler A."/>
            <person name="Nagy L.G."/>
            <person name="Floudas D."/>
            <person name="Copeland A."/>
            <person name="Barry K.W."/>
            <person name="Cichocki N."/>
            <person name="Veneault-Fourrey C."/>
            <person name="LaButti K."/>
            <person name="Lindquist E.A."/>
            <person name="Lipzen A."/>
            <person name="Lundell T."/>
            <person name="Morin E."/>
            <person name="Murat C."/>
            <person name="Sun H."/>
            <person name="Tunlid A."/>
            <person name="Henrissat B."/>
            <person name="Grigoriev I.V."/>
            <person name="Hibbett D.S."/>
            <person name="Martin F."/>
            <person name="Nordberg H.P."/>
            <person name="Cantor M.N."/>
            <person name="Hua S.X."/>
        </authorList>
    </citation>
    <scope>NUCLEOTIDE SEQUENCE [LARGE SCALE GENOMIC DNA]</scope>
    <source>
        <strain evidence="1 2">MUT 4182</strain>
    </source>
</reference>
<evidence type="ECO:0000313" key="2">
    <source>
        <dbReference type="Proteomes" id="UP000054248"/>
    </source>
</evidence>
<protein>
    <submittedName>
        <fullName evidence="1">Uncharacterized protein</fullName>
    </submittedName>
</protein>
<dbReference type="AlphaFoldDB" id="A0A0C3QK89"/>
<dbReference type="EMBL" id="KN822952">
    <property type="protein sequence ID" value="KIO32865.1"/>
    <property type="molecule type" value="Genomic_DNA"/>
</dbReference>
<keyword evidence="2" id="KW-1185">Reference proteome</keyword>
<gene>
    <name evidence="1" type="ORF">M407DRAFT_96508</name>
</gene>
<reference evidence="2" key="2">
    <citation type="submission" date="2015-01" db="EMBL/GenBank/DDBJ databases">
        <title>Evolutionary Origins and Diversification of the Mycorrhizal Mutualists.</title>
        <authorList>
            <consortium name="DOE Joint Genome Institute"/>
            <consortium name="Mycorrhizal Genomics Consortium"/>
            <person name="Kohler A."/>
            <person name="Kuo A."/>
            <person name="Nagy L.G."/>
            <person name="Floudas D."/>
            <person name="Copeland A."/>
            <person name="Barry K.W."/>
            <person name="Cichocki N."/>
            <person name="Veneault-Fourrey C."/>
            <person name="LaButti K."/>
            <person name="Lindquist E.A."/>
            <person name="Lipzen A."/>
            <person name="Lundell T."/>
            <person name="Morin E."/>
            <person name="Murat C."/>
            <person name="Riley R."/>
            <person name="Ohm R."/>
            <person name="Sun H."/>
            <person name="Tunlid A."/>
            <person name="Henrissat B."/>
            <person name="Grigoriev I.V."/>
            <person name="Hibbett D.S."/>
            <person name="Martin F."/>
        </authorList>
    </citation>
    <scope>NUCLEOTIDE SEQUENCE [LARGE SCALE GENOMIC DNA]</scope>
    <source>
        <strain evidence="2">MUT 4182</strain>
    </source>
</reference>
<name>A0A0C3QK89_9AGAM</name>
<organism evidence="1 2">
    <name type="scientific">Tulasnella calospora MUT 4182</name>
    <dbReference type="NCBI Taxonomy" id="1051891"/>
    <lineage>
        <taxon>Eukaryota</taxon>
        <taxon>Fungi</taxon>
        <taxon>Dikarya</taxon>
        <taxon>Basidiomycota</taxon>
        <taxon>Agaricomycotina</taxon>
        <taxon>Agaricomycetes</taxon>
        <taxon>Cantharellales</taxon>
        <taxon>Tulasnellaceae</taxon>
        <taxon>Tulasnella</taxon>
    </lineage>
</organism>
<dbReference type="Proteomes" id="UP000054248">
    <property type="component" value="Unassembled WGS sequence"/>
</dbReference>